<evidence type="ECO:0000313" key="2">
    <source>
        <dbReference type="Proteomes" id="UP000295215"/>
    </source>
</evidence>
<dbReference type="OrthoDB" id="947434at2"/>
<proteinExistence type="predicted"/>
<name>A0A4R7F3U9_9FLAO</name>
<evidence type="ECO:0000313" key="1">
    <source>
        <dbReference type="EMBL" id="TDS64200.1"/>
    </source>
</evidence>
<sequence>MNWHFGSTRKWYLNFGPNLGFLTAAKLESQNIKGALNSFELGIGVGIGYKLEVSDSFSLGFDFQENIGLTYVNKEEYYRVHKFKNIWGGFNLKAIFKLGNKKTDKSD</sequence>
<comment type="caution">
    <text evidence="1">The sequence shown here is derived from an EMBL/GenBank/DDBJ whole genome shotgun (WGS) entry which is preliminary data.</text>
</comment>
<dbReference type="Proteomes" id="UP000295215">
    <property type="component" value="Unassembled WGS sequence"/>
</dbReference>
<gene>
    <name evidence="1" type="ORF">C8P70_10549</name>
</gene>
<organism evidence="1 2">
    <name type="scientific">Myroides indicus</name>
    <dbReference type="NCBI Taxonomy" id="1323422"/>
    <lineage>
        <taxon>Bacteria</taxon>
        <taxon>Pseudomonadati</taxon>
        <taxon>Bacteroidota</taxon>
        <taxon>Flavobacteriia</taxon>
        <taxon>Flavobacteriales</taxon>
        <taxon>Flavobacteriaceae</taxon>
        <taxon>Myroides</taxon>
    </lineage>
</organism>
<keyword evidence="2" id="KW-1185">Reference proteome</keyword>
<dbReference type="EMBL" id="SOAG01000005">
    <property type="protein sequence ID" value="TDS64200.1"/>
    <property type="molecule type" value="Genomic_DNA"/>
</dbReference>
<reference evidence="1 2" key="1">
    <citation type="submission" date="2019-03" db="EMBL/GenBank/DDBJ databases">
        <title>Genomic Encyclopedia of Archaeal and Bacterial Type Strains, Phase II (KMG-II): from individual species to whole genera.</title>
        <authorList>
            <person name="Goeker M."/>
        </authorList>
    </citation>
    <scope>NUCLEOTIDE SEQUENCE [LARGE SCALE GENOMIC DNA]</scope>
    <source>
        <strain evidence="1 2">DSM 28213</strain>
    </source>
</reference>
<evidence type="ECO:0008006" key="3">
    <source>
        <dbReference type="Google" id="ProtNLM"/>
    </source>
</evidence>
<dbReference type="AlphaFoldDB" id="A0A4R7F3U9"/>
<protein>
    <recommendedName>
        <fullName evidence="3">Outer membrane protein with beta-barrel domain</fullName>
    </recommendedName>
</protein>
<accession>A0A4R7F3U9</accession>